<protein>
    <recommendedName>
        <fullName evidence="3">tRNA 2-thiouridine(34) synthase MnmA</fullName>
    </recommendedName>
</protein>
<feature type="non-terminal residue" evidence="1">
    <location>
        <position position="1"/>
    </location>
</feature>
<dbReference type="InterPro" id="IPR014729">
    <property type="entry name" value="Rossmann-like_a/b/a_fold"/>
</dbReference>
<reference evidence="1 2" key="1">
    <citation type="journal article" date="2023" name="Sci. Data">
        <title>Genome assembly of the Korean intertidal mud-creeper Batillaria attramentaria.</title>
        <authorList>
            <person name="Patra A.K."/>
            <person name="Ho P.T."/>
            <person name="Jun S."/>
            <person name="Lee S.J."/>
            <person name="Kim Y."/>
            <person name="Won Y.J."/>
        </authorList>
    </citation>
    <scope>NUCLEOTIDE SEQUENCE [LARGE SCALE GENOMIC DNA]</scope>
    <source>
        <strain evidence="1">Wonlab-2016</strain>
    </source>
</reference>
<gene>
    <name evidence="1" type="ORF">BaRGS_00014816</name>
</gene>
<accession>A0ABD0L319</accession>
<dbReference type="Gene3D" id="3.40.50.620">
    <property type="entry name" value="HUPs"/>
    <property type="match status" value="1"/>
</dbReference>
<sequence>VMQSVKRIICAVSGGVDSAVAALLLKRKGNACIDSYQFIHIQHFTVVKGFTQIVA</sequence>
<name>A0ABD0L319_9CAEN</name>
<comment type="caution">
    <text evidence="1">The sequence shown here is derived from an EMBL/GenBank/DDBJ whole genome shotgun (WGS) entry which is preliminary data.</text>
</comment>
<evidence type="ECO:0008006" key="3">
    <source>
        <dbReference type="Google" id="ProtNLM"/>
    </source>
</evidence>
<organism evidence="1 2">
    <name type="scientific">Batillaria attramentaria</name>
    <dbReference type="NCBI Taxonomy" id="370345"/>
    <lineage>
        <taxon>Eukaryota</taxon>
        <taxon>Metazoa</taxon>
        <taxon>Spiralia</taxon>
        <taxon>Lophotrochozoa</taxon>
        <taxon>Mollusca</taxon>
        <taxon>Gastropoda</taxon>
        <taxon>Caenogastropoda</taxon>
        <taxon>Sorbeoconcha</taxon>
        <taxon>Cerithioidea</taxon>
        <taxon>Batillariidae</taxon>
        <taxon>Batillaria</taxon>
    </lineage>
</organism>
<dbReference type="SUPFAM" id="SSF52402">
    <property type="entry name" value="Adenine nucleotide alpha hydrolases-like"/>
    <property type="match status" value="1"/>
</dbReference>
<proteinExistence type="predicted"/>
<dbReference type="EMBL" id="JACVVK020000088">
    <property type="protein sequence ID" value="KAK7493934.1"/>
    <property type="molecule type" value="Genomic_DNA"/>
</dbReference>
<dbReference type="AlphaFoldDB" id="A0ABD0L319"/>
<keyword evidence="2" id="KW-1185">Reference proteome</keyword>
<dbReference type="Proteomes" id="UP001519460">
    <property type="component" value="Unassembled WGS sequence"/>
</dbReference>
<dbReference type="Pfam" id="PF03054">
    <property type="entry name" value="tRNA_Me_trans"/>
    <property type="match status" value="1"/>
</dbReference>
<evidence type="ECO:0000313" key="2">
    <source>
        <dbReference type="Proteomes" id="UP001519460"/>
    </source>
</evidence>
<evidence type="ECO:0000313" key="1">
    <source>
        <dbReference type="EMBL" id="KAK7493934.1"/>
    </source>
</evidence>